<evidence type="ECO:0000313" key="2">
    <source>
        <dbReference type="Proteomes" id="UP001549086"/>
    </source>
</evidence>
<gene>
    <name evidence="1" type="ORF">ABID23_001413</name>
</gene>
<dbReference type="Proteomes" id="UP001549086">
    <property type="component" value="Unassembled WGS sequence"/>
</dbReference>
<dbReference type="EMBL" id="JBEPLI010000019">
    <property type="protein sequence ID" value="MET3590308.1"/>
    <property type="molecule type" value="Genomic_DNA"/>
</dbReference>
<evidence type="ECO:0000313" key="1">
    <source>
        <dbReference type="EMBL" id="MET3590308.1"/>
    </source>
</evidence>
<proteinExistence type="predicted"/>
<comment type="caution">
    <text evidence="1">The sequence shown here is derived from an EMBL/GenBank/DDBJ whole genome shotgun (WGS) entry which is preliminary data.</text>
</comment>
<name>A0ABV2HIC5_9HYPH</name>
<organism evidence="1 2">
    <name type="scientific">Bartonella silvatica</name>
    <dbReference type="NCBI Taxonomy" id="357760"/>
    <lineage>
        <taxon>Bacteria</taxon>
        <taxon>Pseudomonadati</taxon>
        <taxon>Pseudomonadota</taxon>
        <taxon>Alphaproteobacteria</taxon>
        <taxon>Hyphomicrobiales</taxon>
        <taxon>Bartonellaceae</taxon>
        <taxon>Bartonella</taxon>
    </lineage>
</organism>
<accession>A0ABV2HIC5</accession>
<reference evidence="1 2" key="1">
    <citation type="submission" date="2024-06" db="EMBL/GenBank/DDBJ databases">
        <title>Genomic Encyclopedia of Type Strains, Phase IV (KMG-IV): sequencing the most valuable type-strain genomes for metagenomic binning, comparative biology and taxonomic classification.</title>
        <authorList>
            <person name="Goeker M."/>
        </authorList>
    </citation>
    <scope>NUCLEOTIDE SEQUENCE [LARGE SCALE GENOMIC DNA]</scope>
    <source>
        <strain evidence="1 2">DSM 23649</strain>
    </source>
</reference>
<keyword evidence="2" id="KW-1185">Reference proteome</keyword>
<dbReference type="RefSeq" id="WP_354190553.1">
    <property type="nucleotide sequence ID" value="NZ_JBEPLI010000019.1"/>
</dbReference>
<protein>
    <submittedName>
        <fullName evidence="1">Uncharacterized protein</fullName>
    </submittedName>
</protein>
<sequence length="118" mass="13533">MFISRILPILITVVFSFSQIIEVNASLWRGRSQESILFGIVKQEKEIPTQTKNKVLINISDHIVRENNRAFIGPKVKKAIFIVMTFLFGKLAIKAVEVLKKKAGDVLYQTLNNSFKRR</sequence>